<dbReference type="OrthoDB" id="79252at2759"/>
<feature type="compositionally biased region" description="Basic and acidic residues" evidence="1">
    <location>
        <begin position="174"/>
        <end position="184"/>
    </location>
</feature>
<evidence type="ECO:0000256" key="1">
    <source>
        <dbReference type="SAM" id="MobiDB-lite"/>
    </source>
</evidence>
<protein>
    <submittedName>
        <fullName evidence="2">Uncharacterized protein</fullName>
    </submittedName>
</protein>
<dbReference type="PANTHER" id="PTHR47793">
    <property type="entry name" value="HISTONE DEACETYLASE COMPLEX SUBUNIT CTI6"/>
    <property type="match status" value="1"/>
</dbReference>
<sequence>MPRNRRNGSQAGPAAAAASTTNGPRKRRSPSEDQDQSSATEPAENHATARPSGSKAAENDAPAISNAVATTSTSDEPGALKLPFPGSGSTSQRGPRRNSSSKSPKKSPPSLTSAVQAAEVEVVATPVKETKSSVSLAGRLDEGGLPAHALPLAMPAAAGGTKRRRLARTVVVRTEEGGRDETDVRGAGNLQASPGVTPGQRIRSVTCGRTGGSARMPRQGGKGGGRVAGSVASQNIMPPAISIPAPAGGRWPGATGSTFAVASSRSSSAAAPASAASSAGFAAMAGHPYYRHLGDLVKIRSRPRNPHSRTSLAEMNRRAKLMLDWITRLQVERAEKQAQKDRAEKEEPVLERRKGPTGTGEGTARCRETAAGGPTPLPLPRQPALPAALDPRMTPPLALAEPSLARSIASGADSSSYAAADGASSLAAAVKASCEKTLELMDSLSRDVVKFQKRFPIKGRGG</sequence>
<name>A0A8H8A241_9FUNG</name>
<gene>
    <name evidence="2" type="ORF">BJ554DRAFT_6470</name>
</gene>
<feature type="compositionally biased region" description="Basic and acidic residues" evidence="1">
    <location>
        <begin position="336"/>
        <end position="354"/>
    </location>
</feature>
<dbReference type="PANTHER" id="PTHR47793:SF1">
    <property type="entry name" value="HISTONE DEACETYLASE COMPLEX SUBUNIT CTI6"/>
    <property type="match status" value="1"/>
</dbReference>
<comment type="caution">
    <text evidence="2">The sequence shown here is derived from an EMBL/GenBank/DDBJ whole genome shotgun (WGS) entry which is preliminary data.</text>
</comment>
<evidence type="ECO:0000313" key="3">
    <source>
        <dbReference type="Proteomes" id="UP000673691"/>
    </source>
</evidence>
<evidence type="ECO:0000313" key="2">
    <source>
        <dbReference type="EMBL" id="KAG5463560.1"/>
    </source>
</evidence>
<reference evidence="2 3" key="1">
    <citation type="journal article" name="Sci. Rep.">
        <title>Genome-scale phylogenetic analyses confirm Olpidium as the closest living zoosporic fungus to the non-flagellated, terrestrial fungi.</title>
        <authorList>
            <person name="Chang Y."/>
            <person name="Rochon D."/>
            <person name="Sekimoto S."/>
            <person name="Wang Y."/>
            <person name="Chovatia M."/>
            <person name="Sandor L."/>
            <person name="Salamov A."/>
            <person name="Grigoriev I.V."/>
            <person name="Stajich J.E."/>
            <person name="Spatafora J.W."/>
        </authorList>
    </citation>
    <scope>NUCLEOTIDE SEQUENCE [LARGE SCALE GENOMIC DNA]</scope>
    <source>
        <strain evidence="2">S191</strain>
    </source>
</reference>
<dbReference type="AlphaFoldDB" id="A0A8H8A241"/>
<feature type="region of interest" description="Disordered" evidence="1">
    <location>
        <begin position="336"/>
        <end position="394"/>
    </location>
</feature>
<organism evidence="2 3">
    <name type="scientific">Olpidium bornovanus</name>
    <dbReference type="NCBI Taxonomy" id="278681"/>
    <lineage>
        <taxon>Eukaryota</taxon>
        <taxon>Fungi</taxon>
        <taxon>Fungi incertae sedis</taxon>
        <taxon>Olpidiomycota</taxon>
        <taxon>Olpidiomycotina</taxon>
        <taxon>Olpidiomycetes</taxon>
        <taxon>Olpidiales</taxon>
        <taxon>Olpidiaceae</taxon>
        <taxon>Olpidium</taxon>
    </lineage>
</organism>
<dbReference type="InterPro" id="IPR053051">
    <property type="entry name" value="HDAC_complex_subunit"/>
</dbReference>
<dbReference type="EMBL" id="JAEFCI010000417">
    <property type="protein sequence ID" value="KAG5463560.1"/>
    <property type="molecule type" value="Genomic_DNA"/>
</dbReference>
<feature type="region of interest" description="Disordered" evidence="1">
    <location>
        <begin position="174"/>
        <end position="227"/>
    </location>
</feature>
<keyword evidence="3" id="KW-1185">Reference proteome</keyword>
<proteinExistence type="predicted"/>
<feature type="compositionally biased region" description="Low complexity" evidence="1">
    <location>
        <begin position="7"/>
        <end position="23"/>
    </location>
</feature>
<feature type="region of interest" description="Disordered" evidence="1">
    <location>
        <begin position="1"/>
        <end position="116"/>
    </location>
</feature>
<accession>A0A8H8A241</accession>
<dbReference type="Proteomes" id="UP000673691">
    <property type="component" value="Unassembled WGS sequence"/>
</dbReference>